<evidence type="ECO:0000313" key="3">
    <source>
        <dbReference type="Proteomes" id="UP000001554"/>
    </source>
</evidence>
<evidence type="ECO:0000256" key="1">
    <source>
        <dbReference type="ARBA" id="ARBA00022722"/>
    </source>
</evidence>
<feature type="region of interest" description="Disordered" evidence="2">
    <location>
        <begin position="144"/>
        <end position="169"/>
    </location>
</feature>
<feature type="compositionally biased region" description="Acidic residues" evidence="2">
    <location>
        <begin position="1174"/>
        <end position="1183"/>
    </location>
</feature>
<gene>
    <name evidence="4" type="primary">LOC118405900</name>
</gene>
<dbReference type="PANTHER" id="PTHR11046:SF29">
    <property type="match status" value="1"/>
</dbReference>
<feature type="compositionally biased region" description="Polar residues" evidence="2">
    <location>
        <begin position="149"/>
        <end position="163"/>
    </location>
</feature>
<keyword evidence="1" id="KW-0378">Hydrolase</keyword>
<feature type="compositionally biased region" description="Basic and acidic residues" evidence="2">
    <location>
        <begin position="909"/>
        <end position="945"/>
    </location>
</feature>
<dbReference type="InterPro" id="IPR022894">
    <property type="entry name" value="Oligoribonuclease"/>
</dbReference>
<name>A0A9J7HQN7_BRAFL</name>
<dbReference type="PANTHER" id="PTHR11046">
    <property type="entry name" value="OLIGORIBONUCLEASE, MITOCHONDRIAL"/>
    <property type="match status" value="1"/>
</dbReference>
<evidence type="ECO:0000313" key="4">
    <source>
        <dbReference type="RefSeq" id="XP_035661622.1"/>
    </source>
</evidence>
<feature type="region of interest" description="Disordered" evidence="2">
    <location>
        <begin position="1024"/>
        <end position="1183"/>
    </location>
</feature>
<sequence>MASASPGGEDRSHDAGISATSDSNEAANIPKRPGISVVGPECEKAGITPTVLQNGWTSQQMDEPAPTITNMMVAEIEAFRTKTKATLPDAKQWLEGLLGKGFFDDVKKTSFEYSLTSRREKMNKAKQNKTPKLLDYLKQTYTKPIPRNAQPNNPEPSTSNLSQKLEAAKKSKGILQRELKEKDLEIQGMVVKNFSLEKQLEAKDRQKEKEEKRMRKKEKLLEKREAEMKESAIELNIRNWKEKLRRRDSNITKLKELAKGSKNTAAKLQQLKKDKGKGSRQLQYFKKRTRALEEELKDLKKKNKTKDKRLSQLEQEVEDLVEQALEKREIKLREGPHKNSAFTEDVRECFMALLTYEVSSHNLSKVAWCVLTILAKIKVKLSDFPGETFCQEMRNEANLTATVHVAEVIAQKSNNTIHSDGTSRDQQKVVGLQASCGGKTATMGLQEVTSGVAEEQLEAFKFTCNKMAQLTASPERVEARYNELVSSFKNTMGDGAASQKRFNQLLEEYRQEILPHVQQNWETLTTQQQESLSKMNHMYCNLHALIGFATYADEALTELETKVWRARDGPLGVEDLREFQDKNGRYSWPLKDSATQRLVRTTCSAFGPEGSQSAGRIQAFKDFLHLSSKSVDGEEVQNKKSLVKLLSFRANRFNIVFKAAAAVYHHNGDIRRLFEEGFVKADNKLLKAVLADCSCDPLLAGCRALGIIAVQITEPYWRLIEMKDVHILDLSSHLQSALAKFKQWAKDATPLLQPDMPPLFHTTQPVQPIKDEVFNSLYNNTSDNISTMTKQALEVILSHMIVVLERRFPEQLYGAYSDSSNPTQREEMKGMEKSNRRGENDFGYWSQILTTKPSISLMAAEGQLMFKTNKTAEWLRKLSKDNPGRYSAILSLVKKRKNEWKKKYAERENEQQEAREAKLQAQAEEHARKIKKKEEQQDGRKKQLEEYGGPASTPAECEEFIATVSPLPENKEKLALRAHITYLKEKHPAFAKSNSLFILSSGGRDHKPDILSANLRSILRSPELQTQSEAATEPEEATTSAPQQRLTAEDANDKVDRIKAQFAKKAAECSKQPRNVERPVEGAENSESIDWDDSEEESDAEESDAEESDAEESDAEESDAEESDAEESDAEESDAEESDAEERNAEESSEEDGEESKQHREEPPAKKQRLSDSEKDEEDEEDIVNGSMVVVAYEDDWALGEVKEVKDDGELVIKYMQRKKSKKGKCTFFWPRRGCVYTVEDKFILCTVASSSVLPNKDTLGRDSVISDDDFTEIQRKYNIYYNQYFAKGQHR</sequence>
<feature type="compositionally biased region" description="Basic and acidic residues" evidence="2">
    <location>
        <begin position="1155"/>
        <end position="1173"/>
    </location>
</feature>
<feature type="region of interest" description="Disordered" evidence="2">
    <location>
        <begin position="1"/>
        <end position="41"/>
    </location>
</feature>
<feature type="compositionally biased region" description="Low complexity" evidence="2">
    <location>
        <begin position="1025"/>
        <end position="1043"/>
    </location>
</feature>
<feature type="region of interest" description="Disordered" evidence="2">
    <location>
        <begin position="909"/>
        <end position="953"/>
    </location>
</feature>
<feature type="compositionally biased region" description="Acidic residues" evidence="2">
    <location>
        <begin position="1087"/>
        <end position="1140"/>
    </location>
</feature>
<dbReference type="RefSeq" id="XP_035661622.1">
    <property type="nucleotide sequence ID" value="XM_035805729.1"/>
</dbReference>
<protein>
    <submittedName>
        <fullName evidence="4">Uncharacterized protein LOC118405900</fullName>
    </submittedName>
</protein>
<reference evidence="4" key="2">
    <citation type="submission" date="2025-08" db="UniProtKB">
        <authorList>
            <consortium name="RefSeq"/>
        </authorList>
    </citation>
    <scope>IDENTIFICATION</scope>
    <source>
        <strain evidence="4">S238N-H82</strain>
        <tissue evidence="4">Testes</tissue>
    </source>
</reference>
<feature type="compositionally biased region" description="Basic and acidic residues" evidence="2">
    <location>
        <begin position="824"/>
        <end position="838"/>
    </location>
</feature>
<dbReference type="GO" id="GO:0000175">
    <property type="term" value="F:3'-5'-RNA exonuclease activity"/>
    <property type="evidence" value="ECO:0007669"/>
    <property type="project" value="InterPro"/>
</dbReference>
<dbReference type="OMA" id="ANEMKEC"/>
<dbReference type="GeneID" id="118405900"/>
<evidence type="ECO:0000256" key="2">
    <source>
        <dbReference type="SAM" id="MobiDB-lite"/>
    </source>
</evidence>
<accession>A0A9J7HQN7</accession>
<dbReference type="KEGG" id="bfo:118405900"/>
<dbReference type="Proteomes" id="UP000001554">
    <property type="component" value="Chromosome 18"/>
</dbReference>
<feature type="compositionally biased region" description="Basic and acidic residues" evidence="2">
    <location>
        <begin position="1047"/>
        <end position="1059"/>
    </location>
</feature>
<proteinExistence type="predicted"/>
<feature type="region of interest" description="Disordered" evidence="2">
    <location>
        <begin position="815"/>
        <end position="838"/>
    </location>
</feature>
<organism evidence="3 4">
    <name type="scientific">Branchiostoma floridae</name>
    <name type="common">Florida lancelet</name>
    <name type="synonym">Amphioxus</name>
    <dbReference type="NCBI Taxonomy" id="7739"/>
    <lineage>
        <taxon>Eukaryota</taxon>
        <taxon>Metazoa</taxon>
        <taxon>Chordata</taxon>
        <taxon>Cephalochordata</taxon>
        <taxon>Leptocardii</taxon>
        <taxon>Amphioxiformes</taxon>
        <taxon>Branchiostomatidae</taxon>
        <taxon>Branchiostoma</taxon>
    </lineage>
</organism>
<reference evidence="3" key="1">
    <citation type="journal article" date="2020" name="Nat. Ecol. Evol.">
        <title>Deeply conserved synteny resolves early events in vertebrate evolution.</title>
        <authorList>
            <person name="Simakov O."/>
            <person name="Marletaz F."/>
            <person name="Yue J.X."/>
            <person name="O'Connell B."/>
            <person name="Jenkins J."/>
            <person name="Brandt A."/>
            <person name="Calef R."/>
            <person name="Tung C.H."/>
            <person name="Huang T.K."/>
            <person name="Schmutz J."/>
            <person name="Satoh N."/>
            <person name="Yu J.K."/>
            <person name="Putnam N.H."/>
            <person name="Green R.E."/>
            <person name="Rokhsar D.S."/>
        </authorList>
    </citation>
    <scope>NUCLEOTIDE SEQUENCE [LARGE SCALE GENOMIC DNA]</scope>
    <source>
        <strain evidence="3">S238N-H82</strain>
    </source>
</reference>
<keyword evidence="1" id="KW-0540">Nuclease</keyword>
<keyword evidence="3" id="KW-1185">Reference proteome</keyword>
<dbReference type="OrthoDB" id="6141694at2759"/>